<feature type="non-terminal residue" evidence="2">
    <location>
        <position position="1"/>
    </location>
</feature>
<name>A0A392NBY7_9FABA</name>
<organism evidence="2 3">
    <name type="scientific">Trifolium medium</name>
    <dbReference type="NCBI Taxonomy" id="97028"/>
    <lineage>
        <taxon>Eukaryota</taxon>
        <taxon>Viridiplantae</taxon>
        <taxon>Streptophyta</taxon>
        <taxon>Embryophyta</taxon>
        <taxon>Tracheophyta</taxon>
        <taxon>Spermatophyta</taxon>
        <taxon>Magnoliopsida</taxon>
        <taxon>eudicotyledons</taxon>
        <taxon>Gunneridae</taxon>
        <taxon>Pentapetalae</taxon>
        <taxon>rosids</taxon>
        <taxon>fabids</taxon>
        <taxon>Fabales</taxon>
        <taxon>Fabaceae</taxon>
        <taxon>Papilionoideae</taxon>
        <taxon>50 kb inversion clade</taxon>
        <taxon>NPAAA clade</taxon>
        <taxon>Hologalegina</taxon>
        <taxon>IRL clade</taxon>
        <taxon>Trifolieae</taxon>
        <taxon>Trifolium</taxon>
    </lineage>
</organism>
<comment type="caution">
    <text evidence="2">The sequence shown here is derived from an EMBL/GenBank/DDBJ whole genome shotgun (WGS) entry which is preliminary data.</text>
</comment>
<sequence>LAYLNLAAAIAGLQPLVTEGDGDNGLDSDFVANDVDYEDVEEGGFSKKRHDREDGERSPSPKKPKGDTADSGKTINGSAEVVMAPTPSPPRLAIVDQALSFFRGASLLASGPISLGSPDVVRALEARVEELETQNAHLSAQLTAKTSEASELRRSKKNSSKKVKELENSVKELGDRVASFEGDVKNYGASSQLCKERDDSKVAYEKLKKEFGDLLVRSTKGIMAWFNQALALVEEKNPGLVLDRNVYNLSTRPATKTPPPVGDGV</sequence>
<evidence type="ECO:0000256" key="1">
    <source>
        <dbReference type="SAM" id="MobiDB-lite"/>
    </source>
</evidence>
<keyword evidence="3" id="KW-1185">Reference proteome</keyword>
<feature type="region of interest" description="Disordered" evidence="1">
    <location>
        <begin position="17"/>
        <end position="75"/>
    </location>
</feature>
<reference evidence="2 3" key="1">
    <citation type="journal article" date="2018" name="Front. Plant Sci.">
        <title>Red Clover (Trifolium pratense) and Zigzag Clover (T. medium) - A Picture of Genomic Similarities and Differences.</title>
        <authorList>
            <person name="Dluhosova J."/>
            <person name="Istvanek J."/>
            <person name="Nedelnik J."/>
            <person name="Repkova J."/>
        </authorList>
    </citation>
    <scope>NUCLEOTIDE SEQUENCE [LARGE SCALE GENOMIC DNA]</scope>
    <source>
        <strain evidence="3">cv. 10/8</strain>
        <tissue evidence="2">Leaf</tissue>
    </source>
</reference>
<feature type="compositionally biased region" description="Basic and acidic residues" evidence="1">
    <location>
        <begin position="51"/>
        <end position="70"/>
    </location>
</feature>
<dbReference type="Gene3D" id="1.20.5.340">
    <property type="match status" value="1"/>
</dbReference>
<dbReference type="AlphaFoldDB" id="A0A392NBY7"/>
<feature type="region of interest" description="Disordered" evidence="1">
    <location>
        <begin position="141"/>
        <end position="166"/>
    </location>
</feature>
<evidence type="ECO:0000313" key="3">
    <source>
        <dbReference type="Proteomes" id="UP000265520"/>
    </source>
</evidence>
<evidence type="ECO:0000313" key="2">
    <source>
        <dbReference type="EMBL" id="MCH97093.1"/>
    </source>
</evidence>
<proteinExistence type="predicted"/>
<accession>A0A392NBY7</accession>
<protein>
    <submittedName>
        <fullName evidence="2">Uncharacterized protein</fullName>
    </submittedName>
</protein>
<dbReference type="Proteomes" id="UP000265520">
    <property type="component" value="Unassembled WGS sequence"/>
</dbReference>
<dbReference type="EMBL" id="LXQA010034072">
    <property type="protein sequence ID" value="MCH97093.1"/>
    <property type="molecule type" value="Genomic_DNA"/>
</dbReference>